<dbReference type="Gene3D" id="3.30.710.10">
    <property type="entry name" value="Potassium Channel Kv1.1, Chain A"/>
    <property type="match status" value="1"/>
</dbReference>
<dbReference type="Pfam" id="PF01466">
    <property type="entry name" value="Skp1"/>
    <property type="match status" value="1"/>
</dbReference>
<gene>
    <name evidence="6" type="ORF">SEMRO_119_G058220.1</name>
</gene>
<feature type="compositionally biased region" description="Acidic residues" evidence="4">
    <location>
        <begin position="38"/>
        <end position="47"/>
    </location>
</feature>
<dbReference type="PIRSF" id="PIRSF028729">
    <property type="entry name" value="E3_ubiquit_lig_SCF_Skp"/>
    <property type="match status" value="1"/>
</dbReference>
<accession>A0A9N8DF41</accession>
<dbReference type="InterPro" id="IPR001232">
    <property type="entry name" value="SKP1-like"/>
</dbReference>
<keyword evidence="7" id="KW-1185">Reference proteome</keyword>
<evidence type="ECO:0000256" key="2">
    <source>
        <dbReference type="ARBA" id="ARBA00022786"/>
    </source>
</evidence>
<keyword evidence="2 3" id="KW-0833">Ubl conjugation pathway</keyword>
<reference evidence="6" key="1">
    <citation type="submission" date="2020-06" db="EMBL/GenBank/DDBJ databases">
        <authorList>
            <consortium name="Plant Systems Biology data submission"/>
        </authorList>
    </citation>
    <scope>NUCLEOTIDE SEQUENCE</scope>
    <source>
        <strain evidence="6">D6</strain>
    </source>
</reference>
<dbReference type="PANTHER" id="PTHR11165">
    <property type="entry name" value="SKP1"/>
    <property type="match status" value="1"/>
</dbReference>
<dbReference type="GO" id="GO:0016874">
    <property type="term" value="F:ligase activity"/>
    <property type="evidence" value="ECO:0007669"/>
    <property type="project" value="UniProtKB-KW"/>
</dbReference>
<dbReference type="SMART" id="SM00512">
    <property type="entry name" value="Skp1"/>
    <property type="match status" value="1"/>
</dbReference>
<keyword evidence="6" id="KW-0436">Ligase</keyword>
<feature type="region of interest" description="Disordered" evidence="4">
    <location>
        <begin position="34"/>
        <end position="53"/>
    </location>
</feature>
<dbReference type="InterPro" id="IPR011333">
    <property type="entry name" value="SKP1/BTB/POZ_sf"/>
</dbReference>
<protein>
    <submittedName>
        <fullName evidence="6">Ubiquitin ligase complex SCF subunit sconC</fullName>
    </submittedName>
</protein>
<dbReference type="AlphaFoldDB" id="A0A9N8DF41"/>
<comment type="similarity">
    <text evidence="1 3">Belongs to the SKP1 family.</text>
</comment>
<feature type="domain" description="SKP1 component dimerisation" evidence="5">
    <location>
        <begin position="129"/>
        <end position="175"/>
    </location>
</feature>
<dbReference type="Proteomes" id="UP001153069">
    <property type="component" value="Unassembled WGS sequence"/>
</dbReference>
<dbReference type="OrthoDB" id="2342932at2759"/>
<dbReference type="EMBL" id="CAICTM010000118">
    <property type="protein sequence ID" value="CAB9501828.1"/>
    <property type="molecule type" value="Genomic_DNA"/>
</dbReference>
<dbReference type="InterPro" id="IPR016072">
    <property type="entry name" value="Skp1_comp_dimer"/>
</dbReference>
<comment type="caution">
    <text evidence="6">The sequence shown here is derived from an EMBL/GenBank/DDBJ whole genome shotgun (WGS) entry which is preliminary data.</text>
</comment>
<dbReference type="InterPro" id="IPR036296">
    <property type="entry name" value="SKP1-like_dim_sf"/>
</dbReference>
<evidence type="ECO:0000313" key="7">
    <source>
        <dbReference type="Proteomes" id="UP001153069"/>
    </source>
</evidence>
<dbReference type="GO" id="GO:0006511">
    <property type="term" value="P:ubiquitin-dependent protein catabolic process"/>
    <property type="evidence" value="ECO:0007669"/>
    <property type="project" value="InterPro"/>
</dbReference>
<dbReference type="SUPFAM" id="SSF81382">
    <property type="entry name" value="Skp1 dimerisation domain-like"/>
    <property type="match status" value="1"/>
</dbReference>
<evidence type="ECO:0000313" key="6">
    <source>
        <dbReference type="EMBL" id="CAB9501828.1"/>
    </source>
</evidence>
<evidence type="ECO:0000256" key="3">
    <source>
        <dbReference type="PIRNR" id="PIRNR028729"/>
    </source>
</evidence>
<evidence type="ECO:0000256" key="4">
    <source>
        <dbReference type="SAM" id="MobiDB-lite"/>
    </source>
</evidence>
<sequence>MTSEAKREMVLLRSAEGSEFFLPIEAAEVAELVRDSLDENEDDDDDDQRNKEQREVDVIRVSCDCLAKVVDFLKHHDEEPMTEIPTPLGGNSFEEVMPQQWYQNFVADDNMSQEMLFELLTAANYMGIKPLLDLACLKVTFQLNGKSAEEIRLILNLPELTPEEERLAREEHRWIFEDNYP</sequence>
<proteinExistence type="inferred from homology"/>
<evidence type="ECO:0000256" key="1">
    <source>
        <dbReference type="ARBA" id="ARBA00009993"/>
    </source>
</evidence>
<comment type="pathway">
    <text evidence="3">Protein modification; protein ubiquitination.</text>
</comment>
<dbReference type="SUPFAM" id="SSF54695">
    <property type="entry name" value="POZ domain"/>
    <property type="match status" value="1"/>
</dbReference>
<evidence type="ECO:0000259" key="5">
    <source>
        <dbReference type="Pfam" id="PF01466"/>
    </source>
</evidence>
<dbReference type="InterPro" id="IPR016897">
    <property type="entry name" value="SKP1"/>
</dbReference>
<organism evidence="6 7">
    <name type="scientific">Seminavis robusta</name>
    <dbReference type="NCBI Taxonomy" id="568900"/>
    <lineage>
        <taxon>Eukaryota</taxon>
        <taxon>Sar</taxon>
        <taxon>Stramenopiles</taxon>
        <taxon>Ochrophyta</taxon>
        <taxon>Bacillariophyta</taxon>
        <taxon>Bacillariophyceae</taxon>
        <taxon>Bacillariophycidae</taxon>
        <taxon>Naviculales</taxon>
        <taxon>Naviculaceae</taxon>
        <taxon>Seminavis</taxon>
    </lineage>
</organism>
<name>A0A9N8DF41_9STRA</name>